<feature type="region of interest" description="Disordered" evidence="1">
    <location>
        <begin position="31"/>
        <end position="64"/>
    </location>
</feature>
<sequence length="64" mass="6933">MDLAHAIMAGGLAARATERRFTTTETEIREAERRVAARRTAAAAASGRPEYAERGRHAARPARA</sequence>
<dbReference type="Proteomes" id="UP000636956">
    <property type="component" value="Unassembled WGS sequence"/>
</dbReference>
<dbReference type="AlphaFoldDB" id="A0A917P923"/>
<name>A0A917P923_9MICO</name>
<reference evidence="2" key="2">
    <citation type="submission" date="2020-09" db="EMBL/GenBank/DDBJ databases">
        <authorList>
            <person name="Sun Q."/>
            <person name="Zhou Y."/>
        </authorList>
    </citation>
    <scope>NUCLEOTIDE SEQUENCE</scope>
    <source>
        <strain evidence="2">CGMCC 1.8984</strain>
    </source>
</reference>
<evidence type="ECO:0000313" key="3">
    <source>
        <dbReference type="Proteomes" id="UP000636956"/>
    </source>
</evidence>
<reference evidence="2" key="1">
    <citation type="journal article" date="2014" name="Int. J. Syst. Evol. Microbiol.">
        <title>Complete genome sequence of Corynebacterium casei LMG S-19264T (=DSM 44701T), isolated from a smear-ripened cheese.</title>
        <authorList>
            <consortium name="US DOE Joint Genome Institute (JGI-PGF)"/>
            <person name="Walter F."/>
            <person name="Albersmeier A."/>
            <person name="Kalinowski J."/>
            <person name="Ruckert C."/>
        </authorList>
    </citation>
    <scope>NUCLEOTIDE SEQUENCE</scope>
    <source>
        <strain evidence="2">CGMCC 1.8984</strain>
    </source>
</reference>
<dbReference type="RefSeq" id="WP_188741503.1">
    <property type="nucleotide sequence ID" value="NZ_BAABFW010000007.1"/>
</dbReference>
<organism evidence="2 3">
    <name type="scientific">Agromyces bauzanensis</name>
    <dbReference type="NCBI Taxonomy" id="1308924"/>
    <lineage>
        <taxon>Bacteria</taxon>
        <taxon>Bacillati</taxon>
        <taxon>Actinomycetota</taxon>
        <taxon>Actinomycetes</taxon>
        <taxon>Micrococcales</taxon>
        <taxon>Microbacteriaceae</taxon>
        <taxon>Agromyces</taxon>
    </lineage>
</organism>
<accession>A0A917P923</accession>
<dbReference type="EMBL" id="BMMD01000001">
    <property type="protein sequence ID" value="GGJ67205.1"/>
    <property type="molecule type" value="Genomic_DNA"/>
</dbReference>
<protein>
    <submittedName>
        <fullName evidence="2">Uncharacterized protein</fullName>
    </submittedName>
</protein>
<evidence type="ECO:0000256" key="1">
    <source>
        <dbReference type="SAM" id="MobiDB-lite"/>
    </source>
</evidence>
<gene>
    <name evidence="2" type="ORF">GCM10011372_01240</name>
</gene>
<comment type="caution">
    <text evidence="2">The sequence shown here is derived from an EMBL/GenBank/DDBJ whole genome shotgun (WGS) entry which is preliminary data.</text>
</comment>
<evidence type="ECO:0000313" key="2">
    <source>
        <dbReference type="EMBL" id="GGJ67205.1"/>
    </source>
</evidence>
<proteinExistence type="predicted"/>
<keyword evidence="3" id="KW-1185">Reference proteome</keyword>